<feature type="domain" description="DUF5808" evidence="3">
    <location>
        <begin position="316"/>
        <end position="339"/>
    </location>
</feature>
<proteinExistence type="predicted"/>
<feature type="transmembrane region" description="Helical" evidence="1">
    <location>
        <begin position="135"/>
        <end position="154"/>
    </location>
</feature>
<evidence type="ECO:0000313" key="4">
    <source>
        <dbReference type="EMBL" id="MFC0548972.1"/>
    </source>
</evidence>
<accession>A0ABV6N944</accession>
<comment type="caution">
    <text evidence="4">The sequence shown here is derived from an EMBL/GenBank/DDBJ whole genome shotgun (WGS) entry which is preliminary data.</text>
</comment>
<evidence type="ECO:0000256" key="1">
    <source>
        <dbReference type="SAM" id="Phobius"/>
    </source>
</evidence>
<evidence type="ECO:0000313" key="5">
    <source>
        <dbReference type="Proteomes" id="UP001589810"/>
    </source>
</evidence>
<dbReference type="Proteomes" id="UP001589810">
    <property type="component" value="Unassembled WGS sequence"/>
</dbReference>
<feature type="transmembrane region" description="Helical" evidence="1">
    <location>
        <begin position="184"/>
        <end position="206"/>
    </location>
</feature>
<gene>
    <name evidence="4" type="ORF">ACFFH7_46205</name>
</gene>
<dbReference type="EMBL" id="JBHLUD010000020">
    <property type="protein sequence ID" value="MFC0548972.1"/>
    <property type="molecule type" value="Genomic_DNA"/>
</dbReference>
<dbReference type="InterPro" id="IPR043831">
    <property type="entry name" value="DUF5808"/>
</dbReference>
<dbReference type="PANTHER" id="PTHR37810">
    <property type="entry name" value="IMMUNITY PROTEIN SDPI"/>
    <property type="match status" value="1"/>
</dbReference>
<dbReference type="Pfam" id="PF19124">
    <property type="entry name" value="DUF5808"/>
    <property type="match status" value="1"/>
</dbReference>
<keyword evidence="1" id="KW-0472">Membrane</keyword>
<keyword evidence="1" id="KW-0812">Transmembrane</keyword>
<sequence>MTTTGVAVHLVLTALVLYVAWLTPSLSARTVRFGVRVPDDRVDDPVIQQEIRRFRTTLLITGVIIAAVGVGLIYAAGVALVPLPVLAQVIAWYLIYFRANRRITAAKDEGEWFAGKRQAVTADTSLRSDPPKFPWAWLLLPALVVAASAVLGVIRYPDLPDPMPVHFDLNGMANRYAPKSVGTVFTVVFIQAGLTVLLCGIAALVFRGPADVDPARPAASVRAHREFITRLGKGFIAMATLINVGLLATDWAMWSGSSNVGVLVPLTLGPILVGVALLVVIIVRRNRDHEPDEHTGLSHRDDDSNWIGGILYRNANDPSWFVQRRFGFGWTVNVGNRVALVTCASLTIVVVALGLLLPLILR</sequence>
<evidence type="ECO:0000259" key="2">
    <source>
        <dbReference type="Pfam" id="PF07853"/>
    </source>
</evidence>
<protein>
    <submittedName>
        <fullName evidence="4">DUF1648 domain-containing protein</fullName>
    </submittedName>
</protein>
<feature type="transmembrane region" description="Helical" evidence="1">
    <location>
        <begin position="227"/>
        <end position="248"/>
    </location>
</feature>
<dbReference type="PANTHER" id="PTHR37810:SF5">
    <property type="entry name" value="IMMUNITY PROTEIN SDPI"/>
    <property type="match status" value="1"/>
</dbReference>
<keyword evidence="1" id="KW-1133">Transmembrane helix</keyword>
<feature type="transmembrane region" description="Helical" evidence="1">
    <location>
        <begin position="57"/>
        <end position="75"/>
    </location>
</feature>
<dbReference type="InterPro" id="IPR012867">
    <property type="entry name" value="DUF1648"/>
</dbReference>
<name>A0ABV6N944_9PSEU</name>
<reference evidence="4 5" key="1">
    <citation type="submission" date="2024-09" db="EMBL/GenBank/DDBJ databases">
        <authorList>
            <person name="Sun Q."/>
            <person name="Mori K."/>
        </authorList>
    </citation>
    <scope>NUCLEOTIDE SEQUENCE [LARGE SCALE GENOMIC DNA]</scope>
    <source>
        <strain evidence="4 5">TBRC 1432</strain>
    </source>
</reference>
<feature type="transmembrane region" description="Helical" evidence="1">
    <location>
        <begin position="260"/>
        <end position="283"/>
    </location>
</feature>
<feature type="transmembrane region" description="Helical" evidence="1">
    <location>
        <begin position="81"/>
        <end position="97"/>
    </location>
</feature>
<dbReference type="RefSeq" id="WP_273940438.1">
    <property type="nucleotide sequence ID" value="NZ_CP097263.1"/>
</dbReference>
<feature type="transmembrane region" description="Helical" evidence="1">
    <location>
        <begin position="338"/>
        <end position="361"/>
    </location>
</feature>
<dbReference type="Pfam" id="PF07853">
    <property type="entry name" value="DUF1648"/>
    <property type="match status" value="1"/>
</dbReference>
<keyword evidence="5" id="KW-1185">Reference proteome</keyword>
<organism evidence="4 5">
    <name type="scientific">Kutzneria chonburiensis</name>
    <dbReference type="NCBI Taxonomy" id="1483604"/>
    <lineage>
        <taxon>Bacteria</taxon>
        <taxon>Bacillati</taxon>
        <taxon>Actinomycetota</taxon>
        <taxon>Actinomycetes</taxon>
        <taxon>Pseudonocardiales</taxon>
        <taxon>Pseudonocardiaceae</taxon>
        <taxon>Kutzneria</taxon>
    </lineage>
</organism>
<feature type="domain" description="DUF1648" evidence="2">
    <location>
        <begin position="143"/>
        <end position="189"/>
    </location>
</feature>
<evidence type="ECO:0000259" key="3">
    <source>
        <dbReference type="Pfam" id="PF19124"/>
    </source>
</evidence>
<feature type="transmembrane region" description="Helical" evidence="1">
    <location>
        <begin position="6"/>
        <end position="23"/>
    </location>
</feature>